<comment type="caution">
    <text evidence="10">Lacks conserved residue(s) required for the propagation of feature annotation.</text>
</comment>
<evidence type="ECO:0000256" key="1">
    <source>
        <dbReference type="ARBA" id="ARBA00022475"/>
    </source>
</evidence>
<keyword evidence="7 10" id="KW-0472">Membrane</keyword>
<comment type="catalytic activity">
    <reaction evidence="10">
        <text>di-trans,octa-cis-undecaprenyl diphospho-N-acetyl-alpha-D-muramoyl-L-alanyl-D-glutamyl-meso-2,6-diaminopimeloyl-D-alanyl-D-alanine + UDP-N-acetyl-alpha-D-glucosamine = di-trans,octa-cis-undecaprenyl diphospho-[N-acetyl-alpha-D-glucosaminyl-(1-&gt;4)]-N-acetyl-alpha-D-muramoyl-L-alanyl-D-glutamyl-meso-2,6-diaminopimeloyl-D-alanyl-D-alanine + UDP + H(+)</text>
        <dbReference type="Rhea" id="RHEA:31227"/>
        <dbReference type="ChEBI" id="CHEBI:15378"/>
        <dbReference type="ChEBI" id="CHEBI:57705"/>
        <dbReference type="ChEBI" id="CHEBI:58223"/>
        <dbReference type="ChEBI" id="CHEBI:61387"/>
        <dbReference type="ChEBI" id="CHEBI:61388"/>
        <dbReference type="EC" id="2.4.1.227"/>
    </reaction>
</comment>
<dbReference type="GO" id="GO:0008360">
    <property type="term" value="P:regulation of cell shape"/>
    <property type="evidence" value="ECO:0007669"/>
    <property type="project" value="UniProtKB-KW"/>
</dbReference>
<sequence length="358" mass="37520">MTTYLLAGGGTAGHVNPLLALADRIRAREEDAEIVVLGTKEGLEARLVPERGYELSTIERVPFPRRPNAYALRFPAKYFGAIRDVRKLIRDRGVDVVVGFGGYASAPAYRAAAKEGVPAVIHEANAKPGMANKLGARSTAFVGVTFAGTPIANARVTGMPLRPEIETLDLAALRGEARAHFGFDADRPTLLVTGGSLGARAINRGVSGSAQAIVDAGVQVLHVWGGLTEIEDPGVPGYTVIEYCDRMDLAFAACDLAISRAGSTTVSELSGLGVPAVFVPLSHGNGEQRANAAGVVSAGGALMVDDSELTPEWVTATLLPLLGDRARLADMAERARGAGSLDGTARLYDLVREAHGDR</sequence>
<dbReference type="Pfam" id="PF03033">
    <property type="entry name" value="Glyco_transf_28"/>
    <property type="match status" value="1"/>
</dbReference>
<dbReference type="EC" id="2.4.1.227" evidence="10"/>
<name>A0A0D0ILE8_9MICO</name>
<feature type="domain" description="Glycosyltransferase family 28 N-terminal" evidence="11">
    <location>
        <begin position="5"/>
        <end position="137"/>
    </location>
</feature>
<evidence type="ECO:0000313" key="14">
    <source>
        <dbReference type="Proteomes" id="UP000032120"/>
    </source>
</evidence>
<dbReference type="HAMAP" id="MF_00033">
    <property type="entry name" value="MurG"/>
    <property type="match status" value="1"/>
</dbReference>
<organism evidence="13 14">
    <name type="scientific">Leucobacter komagatae</name>
    <dbReference type="NCBI Taxonomy" id="55969"/>
    <lineage>
        <taxon>Bacteria</taxon>
        <taxon>Bacillati</taxon>
        <taxon>Actinomycetota</taxon>
        <taxon>Actinomycetes</taxon>
        <taxon>Micrococcales</taxon>
        <taxon>Microbacteriaceae</taxon>
        <taxon>Leucobacter</taxon>
    </lineage>
</organism>
<dbReference type="InterPro" id="IPR004276">
    <property type="entry name" value="GlycoTrans_28_N"/>
</dbReference>
<evidence type="ECO:0000256" key="2">
    <source>
        <dbReference type="ARBA" id="ARBA00022618"/>
    </source>
</evidence>
<dbReference type="GO" id="GO:0009252">
    <property type="term" value="P:peptidoglycan biosynthetic process"/>
    <property type="evidence" value="ECO:0007669"/>
    <property type="project" value="UniProtKB-UniRule"/>
</dbReference>
<dbReference type="RefSeq" id="WP_042544179.1">
    <property type="nucleotide sequence ID" value="NZ_JXSQ01000011.1"/>
</dbReference>
<accession>A0A0D0ILE8</accession>
<feature type="binding site" evidence="10">
    <location>
        <position position="196"/>
    </location>
    <ligand>
        <name>UDP-N-acetyl-alpha-D-glucosamine</name>
        <dbReference type="ChEBI" id="CHEBI:57705"/>
    </ligand>
</feature>
<feature type="binding site" evidence="10">
    <location>
        <position position="288"/>
    </location>
    <ligand>
        <name>UDP-N-acetyl-alpha-D-glucosamine</name>
        <dbReference type="ChEBI" id="CHEBI:57705"/>
    </ligand>
</feature>
<evidence type="ECO:0000259" key="11">
    <source>
        <dbReference type="Pfam" id="PF03033"/>
    </source>
</evidence>
<evidence type="ECO:0000256" key="4">
    <source>
        <dbReference type="ARBA" id="ARBA00022679"/>
    </source>
</evidence>
<evidence type="ECO:0000256" key="6">
    <source>
        <dbReference type="ARBA" id="ARBA00022984"/>
    </source>
</evidence>
<dbReference type="GO" id="GO:0071555">
    <property type="term" value="P:cell wall organization"/>
    <property type="evidence" value="ECO:0007669"/>
    <property type="project" value="UniProtKB-KW"/>
</dbReference>
<feature type="binding site" evidence="10">
    <location>
        <begin position="11"/>
        <end position="13"/>
    </location>
    <ligand>
        <name>UDP-N-acetyl-alpha-D-glucosamine</name>
        <dbReference type="ChEBI" id="CHEBI:57705"/>
    </ligand>
</feature>
<keyword evidence="14" id="KW-1185">Reference proteome</keyword>
<reference evidence="13 14" key="1">
    <citation type="submission" date="2015-01" db="EMBL/GenBank/DDBJ databases">
        <title>Draft genome sequence of Leucobacter komagatae strain VKM ST2845.</title>
        <authorList>
            <person name="Karlyshev A.V."/>
            <person name="Kudryashova E.B."/>
        </authorList>
    </citation>
    <scope>NUCLEOTIDE SEQUENCE [LARGE SCALE GENOMIC DNA]</scope>
    <source>
        <strain evidence="13 14">VKM ST2845</strain>
    </source>
</reference>
<dbReference type="OrthoDB" id="9808936at2"/>
<keyword evidence="2 10" id="KW-0132">Cell division</keyword>
<dbReference type="GO" id="GO:0050511">
    <property type="term" value="F:undecaprenyldiphospho-muramoylpentapeptide beta-N-acetylglucosaminyltransferase activity"/>
    <property type="evidence" value="ECO:0007669"/>
    <property type="project" value="UniProtKB-UniRule"/>
</dbReference>
<keyword evidence="3 10" id="KW-0328">Glycosyltransferase</keyword>
<dbReference type="EMBL" id="JXSQ01000011">
    <property type="protein sequence ID" value="KIP52414.1"/>
    <property type="molecule type" value="Genomic_DNA"/>
</dbReference>
<gene>
    <name evidence="10" type="primary">murG</name>
    <name evidence="13" type="ORF">SD72_09300</name>
</gene>
<dbReference type="GO" id="GO:0005975">
    <property type="term" value="P:carbohydrate metabolic process"/>
    <property type="evidence" value="ECO:0007669"/>
    <property type="project" value="InterPro"/>
</dbReference>
<dbReference type="Proteomes" id="UP000032120">
    <property type="component" value="Unassembled WGS sequence"/>
</dbReference>
<evidence type="ECO:0000256" key="10">
    <source>
        <dbReference type="HAMAP-Rule" id="MF_00033"/>
    </source>
</evidence>
<dbReference type="InterPro" id="IPR007235">
    <property type="entry name" value="Glyco_trans_28_C"/>
</dbReference>
<keyword evidence="4 10" id="KW-0808">Transferase</keyword>
<evidence type="ECO:0000259" key="12">
    <source>
        <dbReference type="Pfam" id="PF04101"/>
    </source>
</evidence>
<keyword evidence="5 10" id="KW-0133">Cell shape</keyword>
<dbReference type="UniPathway" id="UPA00219"/>
<dbReference type="GO" id="GO:0005886">
    <property type="term" value="C:plasma membrane"/>
    <property type="evidence" value="ECO:0007669"/>
    <property type="project" value="UniProtKB-SubCell"/>
</dbReference>
<evidence type="ECO:0000256" key="9">
    <source>
        <dbReference type="ARBA" id="ARBA00023316"/>
    </source>
</evidence>
<comment type="similarity">
    <text evidence="10">Belongs to the glycosyltransferase 28 family. MurG subfamily.</text>
</comment>
<comment type="caution">
    <text evidence="13">The sequence shown here is derived from an EMBL/GenBank/DDBJ whole genome shotgun (WGS) entry which is preliminary data.</text>
</comment>
<dbReference type="GO" id="GO:0051991">
    <property type="term" value="F:UDP-N-acetyl-D-glucosamine:N-acetylmuramoyl-L-alanyl-D-glutamyl-meso-2,6-diaminopimelyl-D-alanyl-D-alanine-diphosphoundecaprenol 4-beta-N-acetylglucosaminlytransferase activity"/>
    <property type="evidence" value="ECO:0007669"/>
    <property type="project" value="RHEA"/>
</dbReference>
<evidence type="ECO:0000256" key="7">
    <source>
        <dbReference type="ARBA" id="ARBA00023136"/>
    </source>
</evidence>
<dbReference type="CDD" id="cd03785">
    <property type="entry name" value="GT28_MurG"/>
    <property type="match status" value="1"/>
</dbReference>
<evidence type="ECO:0000256" key="3">
    <source>
        <dbReference type="ARBA" id="ARBA00022676"/>
    </source>
</evidence>
<comment type="function">
    <text evidence="10">Cell wall formation. Catalyzes the transfer of a GlcNAc subunit on undecaprenyl-pyrophosphoryl-MurNAc-pentapeptide (lipid intermediate I) to form undecaprenyl-pyrophosphoryl-MurNAc-(pentapeptide)GlcNAc (lipid intermediate II).</text>
</comment>
<evidence type="ECO:0000256" key="5">
    <source>
        <dbReference type="ARBA" id="ARBA00022960"/>
    </source>
</evidence>
<comment type="pathway">
    <text evidence="10">Cell wall biogenesis; peptidoglycan biosynthesis.</text>
</comment>
<keyword evidence="9 10" id="KW-0961">Cell wall biogenesis/degradation</keyword>
<dbReference type="GO" id="GO:0051301">
    <property type="term" value="P:cell division"/>
    <property type="evidence" value="ECO:0007669"/>
    <property type="project" value="UniProtKB-KW"/>
</dbReference>
<evidence type="ECO:0000313" key="13">
    <source>
        <dbReference type="EMBL" id="KIP52414.1"/>
    </source>
</evidence>
<feature type="binding site" evidence="10">
    <location>
        <position position="125"/>
    </location>
    <ligand>
        <name>UDP-N-acetyl-alpha-D-glucosamine</name>
        <dbReference type="ChEBI" id="CHEBI:57705"/>
    </ligand>
</feature>
<evidence type="ECO:0000256" key="8">
    <source>
        <dbReference type="ARBA" id="ARBA00023306"/>
    </source>
</evidence>
<dbReference type="PANTHER" id="PTHR21015">
    <property type="entry name" value="UDP-N-ACETYLGLUCOSAMINE--N-ACETYLMURAMYL-(PENTAPEPTIDE) PYROPHOSPHORYL-UNDECAPRENOL N-ACETYLGLUCOSAMINE TRANSFERASE 1"/>
    <property type="match status" value="1"/>
</dbReference>
<feature type="domain" description="Glycosyl transferase family 28 C-terminal" evidence="12">
    <location>
        <begin position="189"/>
        <end position="339"/>
    </location>
</feature>
<keyword evidence="6 10" id="KW-0573">Peptidoglycan synthesis</keyword>
<keyword evidence="1 10" id="KW-1003">Cell membrane</keyword>
<dbReference type="InterPro" id="IPR006009">
    <property type="entry name" value="GlcNAc_MurG"/>
</dbReference>
<keyword evidence="8 10" id="KW-0131">Cell cycle</keyword>
<proteinExistence type="inferred from homology"/>
<dbReference type="SUPFAM" id="SSF53756">
    <property type="entry name" value="UDP-Glycosyltransferase/glycogen phosphorylase"/>
    <property type="match status" value="1"/>
</dbReference>
<dbReference type="PANTHER" id="PTHR21015:SF22">
    <property type="entry name" value="GLYCOSYLTRANSFERASE"/>
    <property type="match status" value="1"/>
</dbReference>
<feature type="binding site" evidence="10">
    <location>
        <position position="162"/>
    </location>
    <ligand>
        <name>UDP-N-acetyl-alpha-D-glucosamine</name>
        <dbReference type="ChEBI" id="CHEBI:57705"/>
    </ligand>
</feature>
<comment type="subcellular location">
    <subcellularLocation>
        <location evidence="10">Cell membrane</location>
        <topology evidence="10">Peripheral membrane protein</topology>
        <orientation evidence="10">Cytoplasmic side</orientation>
    </subcellularLocation>
</comment>
<dbReference type="Pfam" id="PF04101">
    <property type="entry name" value="Glyco_tran_28_C"/>
    <property type="match status" value="1"/>
</dbReference>
<protein>
    <recommendedName>
        <fullName evidence="10">UDP-N-acetylglucosamine--N-acetylmuramyl-(pentapeptide) pyrophosphoryl-undecaprenol N-acetylglucosamine transferase</fullName>
        <ecNumber evidence="10">2.4.1.227</ecNumber>
    </recommendedName>
    <alternativeName>
        <fullName evidence="10">Undecaprenyl-PP-MurNAc-pentapeptide-UDPGlcNAc GlcNAc transferase</fullName>
    </alternativeName>
</protein>
<dbReference type="AlphaFoldDB" id="A0A0D0ILE8"/>
<dbReference type="Gene3D" id="3.40.50.2000">
    <property type="entry name" value="Glycogen Phosphorylase B"/>
    <property type="match status" value="2"/>
</dbReference>